<dbReference type="EMBL" id="JAKKPZ010000385">
    <property type="protein sequence ID" value="KAI1695647.1"/>
    <property type="molecule type" value="Genomic_DNA"/>
</dbReference>
<keyword evidence="2" id="KW-1185">Reference proteome</keyword>
<reference evidence="1" key="1">
    <citation type="submission" date="2022-01" db="EMBL/GenBank/DDBJ databases">
        <title>Genome Sequence Resource for Two Populations of Ditylenchus destructor, the Migratory Endoparasitic Phytonematode.</title>
        <authorList>
            <person name="Zhang H."/>
            <person name="Lin R."/>
            <person name="Xie B."/>
        </authorList>
    </citation>
    <scope>NUCLEOTIDE SEQUENCE</scope>
    <source>
        <strain evidence="1">BazhouSP</strain>
    </source>
</reference>
<gene>
    <name evidence="1" type="ORF">DdX_19472</name>
</gene>
<protein>
    <submittedName>
        <fullName evidence="1">Uncharacterized protein</fullName>
    </submittedName>
</protein>
<organism evidence="1 2">
    <name type="scientific">Ditylenchus destructor</name>
    <dbReference type="NCBI Taxonomy" id="166010"/>
    <lineage>
        <taxon>Eukaryota</taxon>
        <taxon>Metazoa</taxon>
        <taxon>Ecdysozoa</taxon>
        <taxon>Nematoda</taxon>
        <taxon>Chromadorea</taxon>
        <taxon>Rhabditida</taxon>
        <taxon>Tylenchina</taxon>
        <taxon>Tylenchomorpha</taxon>
        <taxon>Sphaerularioidea</taxon>
        <taxon>Anguinidae</taxon>
        <taxon>Anguininae</taxon>
        <taxon>Ditylenchus</taxon>
    </lineage>
</organism>
<evidence type="ECO:0000313" key="1">
    <source>
        <dbReference type="EMBL" id="KAI1695647.1"/>
    </source>
</evidence>
<dbReference type="AlphaFoldDB" id="A0AAD4MJC8"/>
<accession>A0AAD4MJC8</accession>
<sequence>MSAVDWYTTCLGVDDCLMPEKHITGTWPYDFRPIFHGFVQDQKQLERAPRAIEPGSEYSDKWTNLSGLNGEFTVV</sequence>
<comment type="caution">
    <text evidence="1">The sequence shown here is derived from an EMBL/GenBank/DDBJ whole genome shotgun (WGS) entry which is preliminary data.</text>
</comment>
<dbReference type="Proteomes" id="UP001201812">
    <property type="component" value="Unassembled WGS sequence"/>
</dbReference>
<name>A0AAD4MJC8_9BILA</name>
<proteinExistence type="predicted"/>
<evidence type="ECO:0000313" key="2">
    <source>
        <dbReference type="Proteomes" id="UP001201812"/>
    </source>
</evidence>